<dbReference type="InterPro" id="IPR001584">
    <property type="entry name" value="Integrase_cat-core"/>
</dbReference>
<dbReference type="PANTHER" id="PTHR33067:SF9">
    <property type="entry name" value="RNA-DIRECTED DNA POLYMERASE"/>
    <property type="match status" value="1"/>
</dbReference>
<dbReference type="SUPFAM" id="SSF53098">
    <property type="entry name" value="Ribonuclease H-like"/>
    <property type="match status" value="1"/>
</dbReference>
<dbReference type="GO" id="GO:0015074">
    <property type="term" value="P:DNA integration"/>
    <property type="evidence" value="ECO:0007669"/>
    <property type="project" value="InterPro"/>
</dbReference>
<dbReference type="InterPro" id="IPR036397">
    <property type="entry name" value="RNaseH_sf"/>
</dbReference>
<dbReference type="AlphaFoldDB" id="A0A1S4D7R7"/>
<reference evidence="2" key="1">
    <citation type="submission" date="2025-08" db="UniProtKB">
        <authorList>
            <consortium name="RefSeq"/>
        </authorList>
    </citation>
    <scope>IDENTIFICATION</scope>
</reference>
<dbReference type="KEGG" id="nta:107826951"/>
<gene>
    <name evidence="2" type="primary">LOC107826951</name>
</gene>
<accession>A0A1S4D7R7</accession>
<name>A0A1S4D7R7_TOBAC</name>
<proteinExistence type="predicted"/>
<dbReference type="PANTHER" id="PTHR33067">
    <property type="entry name" value="RNA-DIRECTED DNA POLYMERASE-RELATED"/>
    <property type="match status" value="1"/>
</dbReference>
<dbReference type="PaxDb" id="4097-A0A1S4D7R7"/>
<dbReference type="GO" id="GO:0003676">
    <property type="term" value="F:nucleic acid binding"/>
    <property type="evidence" value="ECO:0007669"/>
    <property type="project" value="InterPro"/>
</dbReference>
<dbReference type="OMA" id="YRIATAY"/>
<organism evidence="2">
    <name type="scientific">Nicotiana tabacum</name>
    <name type="common">Common tobacco</name>
    <dbReference type="NCBI Taxonomy" id="4097"/>
    <lineage>
        <taxon>Eukaryota</taxon>
        <taxon>Viridiplantae</taxon>
        <taxon>Streptophyta</taxon>
        <taxon>Embryophyta</taxon>
        <taxon>Tracheophyta</taxon>
        <taxon>Spermatophyta</taxon>
        <taxon>Magnoliopsida</taxon>
        <taxon>eudicotyledons</taxon>
        <taxon>Gunneridae</taxon>
        <taxon>Pentapetalae</taxon>
        <taxon>asterids</taxon>
        <taxon>lamiids</taxon>
        <taxon>Solanales</taxon>
        <taxon>Solanaceae</taxon>
        <taxon>Nicotianoideae</taxon>
        <taxon>Nicotianeae</taxon>
        <taxon>Nicotiana</taxon>
    </lineage>
</organism>
<dbReference type="PROSITE" id="PS50994">
    <property type="entry name" value="INTEGRASE"/>
    <property type="match status" value="1"/>
</dbReference>
<sequence>MEVSLRNGIVLDLEKDRAQESRPVETLVLVPIELDDSIRLTEVTVQPAREETNTQIEAEKEGEMTQEPVVEVNIPLINALKEMPGYAKMMKDLMSRIFDFQDLATVILTQTYSVVVTRPVAKTLSDLGSFTIPCTIGDFAFTKALCDLGGNINIIPLAIYKRVDEEILIILGSAFLATRRALIDCETGELKMRLNDKEITFNVHKSMRRPKDDETLIIEDPLATFLMNLDEVNGEELAEWVLALEGKGYWKRSIEFEPLHLEKRETPPTKPSIQEPPKLELKPLPAHLRVTFEELKMRLVIAPIIVSPNWEKPFELICDASDYVVGAGFLKKNIFTHFEIPIAIISDGGIHFYNRAFEKLLAKYDVHHKVATPCHPQISGQVEVSNGEIKSVLTKTVNATKTDWAKKLDDTLWAYRTAFKTPICMSPYKLVFRIAYYLPVELEHRSWWELK</sequence>
<feature type="domain" description="Integrase catalytic" evidence="1">
    <location>
        <begin position="279"/>
        <end position="435"/>
    </location>
</feature>
<dbReference type="RefSeq" id="XP_016509480.1">
    <property type="nucleotide sequence ID" value="XM_016653994.1"/>
</dbReference>
<dbReference type="OrthoDB" id="1740010at2759"/>
<evidence type="ECO:0000313" key="2">
    <source>
        <dbReference type="RefSeq" id="XP_016509480.1"/>
    </source>
</evidence>
<dbReference type="Gene3D" id="3.30.420.10">
    <property type="entry name" value="Ribonuclease H-like superfamily/Ribonuclease H"/>
    <property type="match status" value="1"/>
</dbReference>
<protein>
    <recommendedName>
        <fullName evidence="1">Integrase catalytic domain-containing protein</fullName>
    </recommendedName>
</protein>
<dbReference type="InterPro" id="IPR012337">
    <property type="entry name" value="RNaseH-like_sf"/>
</dbReference>
<evidence type="ECO:0000259" key="1">
    <source>
        <dbReference type="PROSITE" id="PS50994"/>
    </source>
</evidence>